<dbReference type="SUPFAM" id="SSF46689">
    <property type="entry name" value="Homeodomain-like"/>
    <property type="match status" value="1"/>
</dbReference>
<dbReference type="SMART" id="SM00342">
    <property type="entry name" value="HTH_ARAC"/>
    <property type="match status" value="1"/>
</dbReference>
<keyword evidence="2" id="KW-0238">DNA-binding</keyword>
<evidence type="ECO:0000313" key="5">
    <source>
        <dbReference type="EMBL" id="GAA2403609.1"/>
    </source>
</evidence>
<protein>
    <submittedName>
        <fullName evidence="5">AraC family transcriptional regulator</fullName>
    </submittedName>
</protein>
<dbReference type="EMBL" id="BAAATJ010000015">
    <property type="protein sequence ID" value="GAA2403609.1"/>
    <property type="molecule type" value="Genomic_DNA"/>
</dbReference>
<dbReference type="PANTHER" id="PTHR46796:SF15">
    <property type="entry name" value="BLL1074 PROTEIN"/>
    <property type="match status" value="1"/>
</dbReference>
<dbReference type="InterPro" id="IPR046532">
    <property type="entry name" value="DUF6597"/>
</dbReference>
<proteinExistence type="predicted"/>
<dbReference type="InterPro" id="IPR018060">
    <property type="entry name" value="HTH_AraC"/>
</dbReference>
<evidence type="ECO:0000256" key="1">
    <source>
        <dbReference type="ARBA" id="ARBA00023015"/>
    </source>
</evidence>
<dbReference type="InterPro" id="IPR050204">
    <property type="entry name" value="AraC_XylS_family_regulators"/>
</dbReference>
<dbReference type="PROSITE" id="PS01124">
    <property type="entry name" value="HTH_ARAC_FAMILY_2"/>
    <property type="match status" value="1"/>
</dbReference>
<dbReference type="Pfam" id="PF20240">
    <property type="entry name" value="DUF6597"/>
    <property type="match status" value="1"/>
</dbReference>
<evidence type="ECO:0000256" key="3">
    <source>
        <dbReference type="ARBA" id="ARBA00023163"/>
    </source>
</evidence>
<gene>
    <name evidence="5" type="ORF">GCM10010420_33600</name>
</gene>
<dbReference type="InterPro" id="IPR009057">
    <property type="entry name" value="Homeodomain-like_sf"/>
</dbReference>
<evidence type="ECO:0000313" key="6">
    <source>
        <dbReference type="Proteomes" id="UP001500058"/>
    </source>
</evidence>
<feature type="domain" description="HTH araC/xylS-type" evidence="4">
    <location>
        <begin position="173"/>
        <end position="291"/>
    </location>
</feature>
<evidence type="ECO:0000256" key="2">
    <source>
        <dbReference type="ARBA" id="ARBA00023125"/>
    </source>
</evidence>
<evidence type="ECO:0000259" key="4">
    <source>
        <dbReference type="PROSITE" id="PS01124"/>
    </source>
</evidence>
<comment type="caution">
    <text evidence="5">The sequence shown here is derived from an EMBL/GenBank/DDBJ whole genome shotgun (WGS) entry which is preliminary data.</text>
</comment>
<dbReference type="Proteomes" id="UP001500058">
    <property type="component" value="Unassembled WGS sequence"/>
</dbReference>
<name>A0ABP5VLA9_9ACTN</name>
<dbReference type="PANTHER" id="PTHR46796">
    <property type="entry name" value="HTH-TYPE TRANSCRIPTIONAL ACTIVATOR RHAS-RELATED"/>
    <property type="match status" value="1"/>
</dbReference>
<reference evidence="6" key="1">
    <citation type="journal article" date="2019" name="Int. J. Syst. Evol. Microbiol.">
        <title>The Global Catalogue of Microorganisms (GCM) 10K type strain sequencing project: providing services to taxonomists for standard genome sequencing and annotation.</title>
        <authorList>
            <consortium name="The Broad Institute Genomics Platform"/>
            <consortium name="The Broad Institute Genome Sequencing Center for Infectious Disease"/>
            <person name="Wu L."/>
            <person name="Ma J."/>
        </authorList>
    </citation>
    <scope>NUCLEOTIDE SEQUENCE [LARGE SCALE GENOMIC DNA]</scope>
    <source>
        <strain evidence="6">JCM 6921</strain>
    </source>
</reference>
<organism evidence="5 6">
    <name type="scientific">Streptomyces glaucosporus</name>
    <dbReference type="NCBI Taxonomy" id="284044"/>
    <lineage>
        <taxon>Bacteria</taxon>
        <taxon>Bacillati</taxon>
        <taxon>Actinomycetota</taxon>
        <taxon>Actinomycetes</taxon>
        <taxon>Kitasatosporales</taxon>
        <taxon>Streptomycetaceae</taxon>
        <taxon>Streptomyces</taxon>
    </lineage>
</organism>
<keyword evidence="1" id="KW-0805">Transcription regulation</keyword>
<dbReference type="Gene3D" id="1.10.10.60">
    <property type="entry name" value="Homeodomain-like"/>
    <property type="match status" value="1"/>
</dbReference>
<accession>A0ABP5VLA9</accession>
<keyword evidence="3" id="KW-0804">Transcription</keyword>
<keyword evidence="6" id="KW-1185">Reference proteome</keyword>
<sequence length="320" mass="34245">MEDAPGRGRADGVVDEYLCRRPAAPLRPYVARYFGYRQAGVPPGLHRGLPSPYLTLILTLDDRLTVAGHPDPRQRPGRYDTLLGGLHAAPALIAHEGRQSGVQIAIGPLGARTLLGLPAGELARTDVPADAVLGRYAAELRDRLREARTWEERFAVLDRLLPRLLVPGREAPREVVHTWGRLLSSGGTLTVAELAAGTGWSTRHLTARFRDEIGLSPKTAARVIRFDRARRLLRARAAALAAGGPGGGPSSATGGLGLADVAAACGYFDQSHLAREFRALAGSAPSHWLAREAHGEFRNVQADRAAGTEEWEGQGLIANG</sequence>